<reference evidence="2 3" key="1">
    <citation type="submission" date="2018-10" db="EMBL/GenBank/DDBJ databases">
        <title>Draft genome sequence of the microsporidian Tubulinosema ratisbonensis.</title>
        <authorList>
            <person name="Polonais V."/>
            <person name="Peyretaillade E."/>
            <person name="Niehus S."/>
            <person name="Wawrzyniak I."/>
            <person name="Franchet A."/>
            <person name="Gaspin C."/>
            <person name="Reichstadt M."/>
            <person name="Belser C."/>
            <person name="Labadie K."/>
            <person name="Delbac F."/>
            <person name="Ferrandon D."/>
        </authorList>
    </citation>
    <scope>NUCLEOTIDE SEQUENCE [LARGE SCALE GENOMIC DNA]</scope>
    <source>
        <strain evidence="2 3">Franzen</strain>
    </source>
</reference>
<keyword evidence="3" id="KW-1185">Reference proteome</keyword>
<evidence type="ECO:0000256" key="1">
    <source>
        <dbReference type="SAM" id="Coils"/>
    </source>
</evidence>
<feature type="coiled-coil region" evidence="1">
    <location>
        <begin position="1"/>
        <end position="35"/>
    </location>
</feature>
<dbReference type="Proteomes" id="UP000282876">
    <property type="component" value="Unassembled WGS sequence"/>
</dbReference>
<dbReference type="OrthoDB" id="10463149at2759"/>
<dbReference type="EMBL" id="RCSS01000100">
    <property type="protein sequence ID" value="RVD93028.1"/>
    <property type="molecule type" value="Genomic_DNA"/>
</dbReference>
<protein>
    <submittedName>
        <fullName evidence="2">Uncharacterized protein</fullName>
    </submittedName>
</protein>
<evidence type="ECO:0000313" key="3">
    <source>
        <dbReference type="Proteomes" id="UP000282876"/>
    </source>
</evidence>
<proteinExistence type="predicted"/>
<sequence>MQNEKSRKNLLKEELEKLKEKTETLENKYTELIKNHYSVKLKYDKRMYDLIKIEDLSLEKEREIVRLKFLPIKEKKPLVPCIHNINTGDSLKVLKEFEINKLRNQNHIFKHFIKEIALQLDPNDSILVALEKLVNETKDDKFIGFVNENLFKYKK</sequence>
<dbReference type="VEuPathDB" id="MicrosporidiaDB:TUBRATIS_004550"/>
<accession>A0A437APK3</accession>
<name>A0A437APK3_9MICR</name>
<gene>
    <name evidence="2" type="ORF">TUBRATIS_004550</name>
</gene>
<evidence type="ECO:0000313" key="2">
    <source>
        <dbReference type="EMBL" id="RVD93028.1"/>
    </source>
</evidence>
<organism evidence="2 3">
    <name type="scientific">Tubulinosema ratisbonensis</name>
    <dbReference type="NCBI Taxonomy" id="291195"/>
    <lineage>
        <taxon>Eukaryota</taxon>
        <taxon>Fungi</taxon>
        <taxon>Fungi incertae sedis</taxon>
        <taxon>Microsporidia</taxon>
        <taxon>Tubulinosematoidea</taxon>
        <taxon>Tubulinosematidae</taxon>
        <taxon>Tubulinosema</taxon>
    </lineage>
</organism>
<dbReference type="AlphaFoldDB" id="A0A437APK3"/>
<comment type="caution">
    <text evidence="2">The sequence shown here is derived from an EMBL/GenBank/DDBJ whole genome shotgun (WGS) entry which is preliminary data.</text>
</comment>
<keyword evidence="1" id="KW-0175">Coiled coil</keyword>